<keyword evidence="3" id="KW-1185">Reference proteome</keyword>
<dbReference type="InterPro" id="IPR011992">
    <property type="entry name" value="EF-hand-dom_pair"/>
</dbReference>
<gene>
    <name evidence="2" type="ORF">GCM10011343_27080</name>
</gene>
<name>A0A917DHH8_9FLAO</name>
<evidence type="ECO:0008006" key="4">
    <source>
        <dbReference type="Google" id="ProtNLM"/>
    </source>
</evidence>
<dbReference type="Proteomes" id="UP000625735">
    <property type="component" value="Unassembled WGS sequence"/>
</dbReference>
<evidence type="ECO:0000313" key="2">
    <source>
        <dbReference type="EMBL" id="GGD35806.1"/>
    </source>
</evidence>
<comment type="caution">
    <text evidence="2">The sequence shown here is derived from an EMBL/GenBank/DDBJ whole genome shotgun (WGS) entry which is preliminary data.</text>
</comment>
<keyword evidence="1" id="KW-0732">Signal</keyword>
<sequence length="93" mass="10289">MKTINKLLKFVLLFCFLSVSFLHSSCSSDDKKKVEICNNGIDDDGDGFIDCDDFDCNESPFCAVEICNNGIDDDGDGFIDCDDFDCNDFPGCD</sequence>
<feature type="signal peptide" evidence="1">
    <location>
        <begin position="1"/>
        <end position="24"/>
    </location>
</feature>
<accession>A0A917DHH8</accession>
<reference evidence="2" key="1">
    <citation type="journal article" date="2014" name="Int. J. Syst. Evol. Microbiol.">
        <title>Complete genome sequence of Corynebacterium casei LMG S-19264T (=DSM 44701T), isolated from a smear-ripened cheese.</title>
        <authorList>
            <consortium name="US DOE Joint Genome Institute (JGI-PGF)"/>
            <person name="Walter F."/>
            <person name="Albersmeier A."/>
            <person name="Kalinowski J."/>
            <person name="Ruckert C."/>
        </authorList>
    </citation>
    <scope>NUCLEOTIDE SEQUENCE</scope>
    <source>
        <strain evidence="2">CGMCC 1.12506</strain>
    </source>
</reference>
<organism evidence="2 3">
    <name type="scientific">Flavobacterium orientale</name>
    <dbReference type="NCBI Taxonomy" id="1756020"/>
    <lineage>
        <taxon>Bacteria</taxon>
        <taxon>Pseudomonadati</taxon>
        <taxon>Bacteroidota</taxon>
        <taxon>Flavobacteriia</taxon>
        <taxon>Flavobacteriales</taxon>
        <taxon>Flavobacteriaceae</taxon>
        <taxon>Flavobacterium</taxon>
    </lineage>
</organism>
<dbReference type="SUPFAM" id="SSF47473">
    <property type="entry name" value="EF-hand"/>
    <property type="match status" value="1"/>
</dbReference>
<dbReference type="AlphaFoldDB" id="A0A917DHH8"/>
<dbReference type="NCBIfam" id="NF033662">
    <property type="entry name" value="acid_disulf_rpt"/>
    <property type="match status" value="1"/>
</dbReference>
<dbReference type="EMBL" id="BMFG01000015">
    <property type="protein sequence ID" value="GGD35806.1"/>
    <property type="molecule type" value="Genomic_DNA"/>
</dbReference>
<evidence type="ECO:0000313" key="3">
    <source>
        <dbReference type="Proteomes" id="UP000625735"/>
    </source>
</evidence>
<proteinExistence type="predicted"/>
<protein>
    <recommendedName>
        <fullName evidence="4">Thrombospondin type 3 repeat-containing protein</fullName>
    </recommendedName>
</protein>
<evidence type="ECO:0000256" key="1">
    <source>
        <dbReference type="SAM" id="SignalP"/>
    </source>
</evidence>
<reference evidence="2" key="2">
    <citation type="submission" date="2020-09" db="EMBL/GenBank/DDBJ databases">
        <authorList>
            <person name="Sun Q."/>
            <person name="Zhou Y."/>
        </authorList>
    </citation>
    <scope>NUCLEOTIDE SEQUENCE</scope>
    <source>
        <strain evidence="2">CGMCC 1.12506</strain>
    </source>
</reference>
<dbReference type="RefSeq" id="WP_188363142.1">
    <property type="nucleotide sequence ID" value="NZ_BMFG01000015.1"/>
</dbReference>
<feature type="chain" id="PRO_5038032091" description="Thrombospondin type 3 repeat-containing protein" evidence="1">
    <location>
        <begin position="25"/>
        <end position="93"/>
    </location>
</feature>